<reference evidence="3" key="1">
    <citation type="submission" date="2017-12" db="EMBL/GenBank/DDBJ databases">
        <authorList>
            <consortium name="DOE Joint Genome Institute"/>
            <person name="Mondo S.J."/>
            <person name="Kjaerbolling I."/>
            <person name="Vesth T.C."/>
            <person name="Frisvad J.C."/>
            <person name="Nybo J.L."/>
            <person name="Theobald S."/>
            <person name="Kuo A."/>
            <person name="Bowyer P."/>
            <person name="Matsuda Y."/>
            <person name="Lyhne E.K."/>
            <person name="Kogle M.E."/>
            <person name="Clum A."/>
            <person name="Lipzen A."/>
            <person name="Salamov A."/>
            <person name="Ngan C.Y."/>
            <person name="Daum C."/>
            <person name="Chiniquy J."/>
            <person name="Barry K."/>
            <person name="LaButti K."/>
            <person name="Haridas S."/>
            <person name="Simmons B.A."/>
            <person name="Magnuson J.K."/>
            <person name="Mortensen U.H."/>
            <person name="Larsen T.O."/>
            <person name="Grigoriev I.V."/>
            <person name="Baker S.E."/>
            <person name="Andersen M.R."/>
            <person name="Nordberg H.P."/>
            <person name="Cantor M.N."/>
            <person name="Hua S.X."/>
        </authorList>
    </citation>
    <scope>NUCLEOTIDE SEQUENCE [LARGE SCALE GENOMIC DNA]</scope>
    <source>
        <strain evidence="3">IBT 19404</strain>
    </source>
</reference>
<evidence type="ECO:0000256" key="1">
    <source>
        <dbReference type="SAM" id="Phobius"/>
    </source>
</evidence>
<accession>A0A2J5HI40</accession>
<dbReference type="Proteomes" id="UP000235023">
    <property type="component" value="Unassembled WGS sequence"/>
</dbReference>
<keyword evidence="1" id="KW-0472">Membrane</keyword>
<keyword evidence="1" id="KW-0812">Transmembrane</keyword>
<organism evidence="2 3">
    <name type="scientific">Aspergillus taichungensis</name>
    <dbReference type="NCBI Taxonomy" id="482145"/>
    <lineage>
        <taxon>Eukaryota</taxon>
        <taxon>Fungi</taxon>
        <taxon>Dikarya</taxon>
        <taxon>Ascomycota</taxon>
        <taxon>Pezizomycotina</taxon>
        <taxon>Eurotiomycetes</taxon>
        <taxon>Eurotiomycetidae</taxon>
        <taxon>Eurotiales</taxon>
        <taxon>Aspergillaceae</taxon>
        <taxon>Aspergillus</taxon>
        <taxon>Aspergillus subgen. Circumdati</taxon>
    </lineage>
</organism>
<name>A0A2J5HI40_9EURO</name>
<evidence type="ECO:0000313" key="3">
    <source>
        <dbReference type="Proteomes" id="UP000235023"/>
    </source>
</evidence>
<feature type="transmembrane region" description="Helical" evidence="1">
    <location>
        <begin position="21"/>
        <end position="44"/>
    </location>
</feature>
<dbReference type="AlphaFoldDB" id="A0A2J5HI40"/>
<gene>
    <name evidence="2" type="ORF">BDW42DRAFT_178258</name>
</gene>
<keyword evidence="1" id="KW-1133">Transmembrane helix</keyword>
<keyword evidence="3" id="KW-1185">Reference proteome</keyword>
<feature type="non-terminal residue" evidence="2">
    <location>
        <position position="112"/>
    </location>
</feature>
<proteinExistence type="predicted"/>
<dbReference type="EMBL" id="KZ559613">
    <property type="protein sequence ID" value="PLN76633.1"/>
    <property type="molecule type" value="Genomic_DNA"/>
</dbReference>
<sequence>MQALWKAWKGPVKKRQRVRQFSAIATWIRLVPVCFAFSLGKAFFGSSRVPWTPYRLQSPSLQCCMSRWFCHLEGSFLQGGMTVSGCDVDAVDERLEEPTAPNTTKAWSTNPS</sequence>
<protein>
    <submittedName>
        <fullName evidence="2">Uncharacterized protein</fullName>
    </submittedName>
</protein>
<evidence type="ECO:0000313" key="2">
    <source>
        <dbReference type="EMBL" id="PLN76633.1"/>
    </source>
</evidence>